<dbReference type="KEGG" id="nre:BES08_02640"/>
<name>A0A1D8A0X7_9SPHN</name>
<proteinExistence type="predicted"/>
<organism evidence="1 2">
    <name type="scientific">Novosphingobium resinovorum</name>
    <dbReference type="NCBI Taxonomy" id="158500"/>
    <lineage>
        <taxon>Bacteria</taxon>
        <taxon>Pseudomonadati</taxon>
        <taxon>Pseudomonadota</taxon>
        <taxon>Alphaproteobacteria</taxon>
        <taxon>Sphingomonadales</taxon>
        <taxon>Sphingomonadaceae</taxon>
        <taxon>Novosphingobium</taxon>
    </lineage>
</organism>
<accession>A0A1D8A0X7</accession>
<dbReference type="EMBL" id="CP017075">
    <property type="protein sequence ID" value="AOR75764.1"/>
    <property type="molecule type" value="Genomic_DNA"/>
</dbReference>
<protein>
    <submittedName>
        <fullName evidence="1">Uncharacterized protein</fullName>
    </submittedName>
</protein>
<dbReference type="Proteomes" id="UP000094626">
    <property type="component" value="Chromosome"/>
</dbReference>
<dbReference type="AlphaFoldDB" id="A0A1D8A0X7"/>
<evidence type="ECO:0000313" key="1">
    <source>
        <dbReference type="EMBL" id="AOR75764.1"/>
    </source>
</evidence>
<evidence type="ECO:0000313" key="2">
    <source>
        <dbReference type="Proteomes" id="UP000094626"/>
    </source>
</evidence>
<gene>
    <name evidence="1" type="ORF">BES08_02640</name>
</gene>
<sequence>MRDDSNFATPFRQRSPPVKFTARFHPLHAQIGYCPAAHRIFRTIQAQTSDKIVNNPRQLLARPPQPAQRLAMENPLKGRAIGAATEESASTRSMSLLALDRIEAALTRIENAAPTCIAKGADLRRRHEDLKASISQSLSGLDALLAQRVQAEDA</sequence>
<reference evidence="2" key="1">
    <citation type="journal article" date="2017" name="J. Biotechnol.">
        <title>Complete genome sequence of Novosphingobium resinovorum SA1, a versatile xenobiotic-degrading bacterium capable of utilizing sulfanilic acid.</title>
        <authorList>
            <person name="Hegedus B."/>
            <person name="Kos P.B."/>
            <person name="Balint B."/>
            <person name="Maroti G."/>
            <person name="Gan H.M."/>
            <person name="Perei K."/>
            <person name="Rakhely G."/>
        </authorList>
    </citation>
    <scope>NUCLEOTIDE SEQUENCE [LARGE SCALE GENOMIC DNA]</scope>
    <source>
        <strain evidence="2">SA1</strain>
    </source>
</reference>
<keyword evidence="2" id="KW-1185">Reference proteome</keyword>